<protein>
    <submittedName>
        <fullName evidence="3">Alpha/beta hydrolase</fullName>
    </submittedName>
</protein>
<keyword evidence="1 3" id="KW-0378">Hydrolase</keyword>
<evidence type="ECO:0000313" key="3">
    <source>
        <dbReference type="EMBL" id="MBC8539612.1"/>
    </source>
</evidence>
<comment type="caution">
    <text evidence="3">The sequence shown here is derived from an EMBL/GenBank/DDBJ whole genome shotgun (WGS) entry which is preliminary data.</text>
</comment>
<keyword evidence="4" id="KW-1185">Reference proteome</keyword>
<dbReference type="RefSeq" id="WP_249310834.1">
    <property type="nucleotide sequence ID" value="NZ_JACRSU010000001.1"/>
</dbReference>
<reference evidence="3" key="1">
    <citation type="submission" date="2020-08" db="EMBL/GenBank/DDBJ databases">
        <title>Genome public.</title>
        <authorList>
            <person name="Liu C."/>
            <person name="Sun Q."/>
        </authorList>
    </citation>
    <scope>NUCLEOTIDE SEQUENCE</scope>
    <source>
        <strain evidence="3">H8</strain>
    </source>
</reference>
<accession>A0A926HTK3</accession>
<gene>
    <name evidence="3" type="ORF">H8698_01325</name>
</gene>
<dbReference type="EMBL" id="JACRSU010000001">
    <property type="protein sequence ID" value="MBC8539612.1"/>
    <property type="molecule type" value="Genomic_DNA"/>
</dbReference>
<dbReference type="GO" id="GO:0016787">
    <property type="term" value="F:hydrolase activity"/>
    <property type="evidence" value="ECO:0007669"/>
    <property type="project" value="UniProtKB-KW"/>
</dbReference>
<dbReference type="InterPro" id="IPR029058">
    <property type="entry name" value="AB_hydrolase_fold"/>
</dbReference>
<dbReference type="InterPro" id="IPR050300">
    <property type="entry name" value="GDXG_lipolytic_enzyme"/>
</dbReference>
<dbReference type="Gene3D" id="3.40.50.1820">
    <property type="entry name" value="alpha/beta hydrolase"/>
    <property type="match status" value="1"/>
</dbReference>
<evidence type="ECO:0000259" key="2">
    <source>
        <dbReference type="Pfam" id="PF20434"/>
    </source>
</evidence>
<evidence type="ECO:0000313" key="4">
    <source>
        <dbReference type="Proteomes" id="UP000611762"/>
    </source>
</evidence>
<dbReference type="PANTHER" id="PTHR48081:SF9">
    <property type="entry name" value="CARBOXYLESTERASE"/>
    <property type="match status" value="1"/>
</dbReference>
<dbReference type="Proteomes" id="UP000611762">
    <property type="component" value="Unassembled WGS sequence"/>
</dbReference>
<dbReference type="AlphaFoldDB" id="A0A926HTK3"/>
<organism evidence="3 4">
    <name type="scientific">Congzhengia minquanensis</name>
    <dbReference type="NCBI Taxonomy" id="2763657"/>
    <lineage>
        <taxon>Bacteria</taxon>
        <taxon>Bacillati</taxon>
        <taxon>Bacillota</taxon>
        <taxon>Clostridia</taxon>
        <taxon>Eubacteriales</taxon>
        <taxon>Oscillospiraceae</taxon>
        <taxon>Congzhengia</taxon>
    </lineage>
</organism>
<dbReference type="InterPro" id="IPR049492">
    <property type="entry name" value="BD-FAE-like_dom"/>
</dbReference>
<name>A0A926HTK3_9FIRM</name>
<dbReference type="Pfam" id="PF20434">
    <property type="entry name" value="BD-FAE"/>
    <property type="match status" value="1"/>
</dbReference>
<feature type="domain" description="BD-FAE-like" evidence="2">
    <location>
        <begin position="19"/>
        <end position="118"/>
    </location>
</feature>
<dbReference type="SUPFAM" id="SSF53474">
    <property type="entry name" value="alpha/beta-Hydrolases"/>
    <property type="match status" value="1"/>
</dbReference>
<sequence length="247" mass="28180">MRTIQNIAYADTNNERQLLDLYLPETENFKTFVYFHGGGLESGSKGECIDEFAGLIDKNIAVARVNYRLYPFAQFPDFIRDCAASLAWVKDHIKEYGGSDTIFAGGSSAGGYIAMMLYFDKKYLAPFQLSPNDFAGFVFDAGQPTTHFNVLRERGEDPRRVIIDDCAPIFHINDYSGEPPVLVIVSDDDMQNRYEQTQLLLSTMNHFGYPKENIAFQLMENSEHCSYCSQPIFAQMIYDFIEKRNAR</sequence>
<proteinExistence type="predicted"/>
<dbReference type="PANTHER" id="PTHR48081">
    <property type="entry name" value="AB HYDROLASE SUPERFAMILY PROTEIN C4A8.06C"/>
    <property type="match status" value="1"/>
</dbReference>
<evidence type="ECO:0000256" key="1">
    <source>
        <dbReference type="ARBA" id="ARBA00022801"/>
    </source>
</evidence>